<dbReference type="Proteomes" id="UP000284676">
    <property type="component" value="Unassembled WGS sequence"/>
</dbReference>
<dbReference type="EMBL" id="QRHL01000016">
    <property type="protein sequence ID" value="RHF71302.1"/>
    <property type="molecule type" value="Genomic_DNA"/>
</dbReference>
<proteinExistence type="predicted"/>
<reference evidence="2 3" key="1">
    <citation type="submission" date="2018-08" db="EMBL/GenBank/DDBJ databases">
        <title>A genome reference for cultivated species of the human gut microbiota.</title>
        <authorList>
            <person name="Zou Y."/>
            <person name="Xue W."/>
            <person name="Luo G."/>
        </authorList>
    </citation>
    <scope>NUCLEOTIDE SEQUENCE [LARGE SCALE GENOMIC DNA]</scope>
    <source>
        <strain evidence="2 3">AM25-1</strain>
    </source>
</reference>
<name>A0A414PS39_FUSMR</name>
<gene>
    <name evidence="2" type="ORF">DW663_08890</name>
</gene>
<feature type="signal peptide" evidence="1">
    <location>
        <begin position="1"/>
        <end position="18"/>
    </location>
</feature>
<feature type="chain" id="PRO_5019099211" evidence="1">
    <location>
        <begin position="19"/>
        <end position="123"/>
    </location>
</feature>
<accession>A0A414PS39</accession>
<dbReference type="AlphaFoldDB" id="A0A414PS39"/>
<evidence type="ECO:0000313" key="2">
    <source>
        <dbReference type="EMBL" id="RHF71302.1"/>
    </source>
</evidence>
<sequence>MKKLIMGLFLTLSIMAVAGEKYDYVEDRLELKYTTLTDSKKNSLKIDDIDMGVFNNHIYVNMEVEAFSGDGGWGKFDKTSYDEIAKTIADDVRKMLNVNDKVEITLLLEREIGKDMMLHNGLY</sequence>
<comment type="caution">
    <text evidence="2">The sequence shown here is derived from an EMBL/GenBank/DDBJ whole genome shotgun (WGS) entry which is preliminary data.</text>
</comment>
<dbReference type="RefSeq" id="WP_117708263.1">
    <property type="nucleotide sequence ID" value="NZ_CAEUHP010000001.1"/>
</dbReference>
<evidence type="ECO:0000313" key="3">
    <source>
        <dbReference type="Proteomes" id="UP000284676"/>
    </source>
</evidence>
<organism evidence="2 3">
    <name type="scientific">Fusobacterium mortiferum</name>
    <dbReference type="NCBI Taxonomy" id="850"/>
    <lineage>
        <taxon>Bacteria</taxon>
        <taxon>Fusobacteriati</taxon>
        <taxon>Fusobacteriota</taxon>
        <taxon>Fusobacteriia</taxon>
        <taxon>Fusobacteriales</taxon>
        <taxon>Fusobacteriaceae</taxon>
        <taxon>Fusobacterium</taxon>
    </lineage>
</organism>
<protein>
    <submittedName>
        <fullName evidence="2">Uncharacterized protein</fullName>
    </submittedName>
</protein>
<keyword evidence="1" id="KW-0732">Signal</keyword>
<evidence type="ECO:0000256" key="1">
    <source>
        <dbReference type="SAM" id="SignalP"/>
    </source>
</evidence>